<organism evidence="1 2">
    <name type="scientific">Didymodactylos carnosus</name>
    <dbReference type="NCBI Taxonomy" id="1234261"/>
    <lineage>
        <taxon>Eukaryota</taxon>
        <taxon>Metazoa</taxon>
        <taxon>Spiralia</taxon>
        <taxon>Gnathifera</taxon>
        <taxon>Rotifera</taxon>
        <taxon>Eurotatoria</taxon>
        <taxon>Bdelloidea</taxon>
        <taxon>Philodinida</taxon>
        <taxon>Philodinidae</taxon>
        <taxon>Didymodactylos</taxon>
    </lineage>
</organism>
<protein>
    <submittedName>
        <fullName evidence="1">Uncharacterized protein</fullName>
    </submittedName>
</protein>
<sequence length="185" mass="22010">KLIRLINTNLLSLVNSEQLFNCANIQVINTFGSTVFSLESLKKYDIATVSVIDILNCFPDNYDATNIFRNEFKNWSQKQEKEWWILLFQQISVAIETDKMISQSLMEVMRKKPLFLLRLVDKLNHRQYLPSNLQLFITDNNDLQNMWKTQLLILSYQSEFERKILLDLNIVQLLTNNYIIKIYFF</sequence>
<feature type="non-terminal residue" evidence="1">
    <location>
        <position position="1"/>
    </location>
</feature>
<dbReference type="OrthoDB" id="10018456at2759"/>
<reference evidence="1" key="1">
    <citation type="submission" date="2021-02" db="EMBL/GenBank/DDBJ databases">
        <authorList>
            <person name="Nowell W R."/>
        </authorList>
    </citation>
    <scope>NUCLEOTIDE SEQUENCE</scope>
</reference>
<accession>A0A8S2YHY8</accession>
<comment type="caution">
    <text evidence="1">The sequence shown here is derived from an EMBL/GenBank/DDBJ whole genome shotgun (WGS) entry which is preliminary data.</text>
</comment>
<dbReference type="Proteomes" id="UP000681722">
    <property type="component" value="Unassembled WGS sequence"/>
</dbReference>
<dbReference type="EMBL" id="CAJOBC010118562">
    <property type="protein sequence ID" value="CAF4563700.1"/>
    <property type="molecule type" value="Genomic_DNA"/>
</dbReference>
<evidence type="ECO:0000313" key="2">
    <source>
        <dbReference type="Proteomes" id="UP000681722"/>
    </source>
</evidence>
<name>A0A8S2YHY8_9BILA</name>
<evidence type="ECO:0000313" key="1">
    <source>
        <dbReference type="EMBL" id="CAF4563700.1"/>
    </source>
</evidence>
<proteinExistence type="predicted"/>
<dbReference type="AlphaFoldDB" id="A0A8S2YHY8"/>
<gene>
    <name evidence="1" type="ORF">SRO942_LOCUS47494</name>
</gene>